<dbReference type="Proteomes" id="UP000805649">
    <property type="component" value="Unassembled WGS sequence"/>
</dbReference>
<protein>
    <submittedName>
        <fullName evidence="1">Uncharacterized protein</fullName>
    </submittedName>
</protein>
<accession>A0ACC3YNY0</accession>
<proteinExistence type="predicted"/>
<comment type="caution">
    <text evidence="1">The sequence shown here is derived from an EMBL/GenBank/DDBJ whole genome shotgun (WGS) entry which is preliminary data.</text>
</comment>
<reference evidence="1 2" key="1">
    <citation type="journal article" date="2020" name="Phytopathology">
        <title>Genome Sequence Resources of Colletotrichum truncatum, C. plurivorum, C. musicola, and C. sojae: Four Species Pathogenic to Soybean (Glycine max).</title>
        <authorList>
            <person name="Rogerio F."/>
            <person name="Boufleur T.R."/>
            <person name="Ciampi-Guillardi M."/>
            <person name="Sukno S.A."/>
            <person name="Thon M.R."/>
            <person name="Massola Junior N.S."/>
            <person name="Baroncelli R."/>
        </authorList>
    </citation>
    <scope>NUCLEOTIDE SEQUENCE [LARGE SCALE GENOMIC DNA]</scope>
    <source>
        <strain evidence="1 2">CMES1059</strain>
    </source>
</reference>
<evidence type="ECO:0000313" key="1">
    <source>
        <dbReference type="EMBL" id="KAL0933623.1"/>
    </source>
</evidence>
<name>A0ACC3YNY0_COLTU</name>
<evidence type="ECO:0000313" key="2">
    <source>
        <dbReference type="Proteomes" id="UP000805649"/>
    </source>
</evidence>
<keyword evidence="2" id="KW-1185">Reference proteome</keyword>
<gene>
    <name evidence="1" type="ORF">CTRU02_210422</name>
</gene>
<organism evidence="1 2">
    <name type="scientific">Colletotrichum truncatum</name>
    <name type="common">Anthracnose fungus</name>
    <name type="synonym">Colletotrichum capsici</name>
    <dbReference type="NCBI Taxonomy" id="5467"/>
    <lineage>
        <taxon>Eukaryota</taxon>
        <taxon>Fungi</taxon>
        <taxon>Dikarya</taxon>
        <taxon>Ascomycota</taxon>
        <taxon>Pezizomycotina</taxon>
        <taxon>Sordariomycetes</taxon>
        <taxon>Hypocreomycetidae</taxon>
        <taxon>Glomerellales</taxon>
        <taxon>Glomerellaceae</taxon>
        <taxon>Colletotrichum</taxon>
        <taxon>Colletotrichum truncatum species complex</taxon>
    </lineage>
</organism>
<dbReference type="EMBL" id="VUJX02000007">
    <property type="protein sequence ID" value="KAL0933623.1"/>
    <property type="molecule type" value="Genomic_DNA"/>
</dbReference>
<sequence length="120" mass="12302">MLGRTVLFLALGAFASAQTLEGFPNSISCQQDAGGEATVSKAELKEAIVGPKGTMSDPSAANVASGKCSTLSGIPLYTVGAAGKANVGFAFDKAKNTYHYCFAQGAVDKKIGYPSQCTEK</sequence>